<evidence type="ECO:0000256" key="1">
    <source>
        <dbReference type="ARBA" id="ARBA00023002"/>
    </source>
</evidence>
<dbReference type="PANTHER" id="PTHR43147:SF2">
    <property type="entry name" value="NADP-DEPENDENT OXIDOREDUCTASE DOMAIN-CONTAINING PROTEIN"/>
    <property type="match status" value="1"/>
</dbReference>
<evidence type="ECO:0000313" key="4">
    <source>
        <dbReference type="Proteomes" id="UP000788993"/>
    </source>
</evidence>
<dbReference type="AlphaFoldDB" id="A0A9P8PUY8"/>
<gene>
    <name evidence="3" type="ORF">OGATHE_000755</name>
</gene>
<dbReference type="GO" id="GO:0016491">
    <property type="term" value="F:oxidoreductase activity"/>
    <property type="evidence" value="ECO:0007669"/>
    <property type="project" value="UniProtKB-KW"/>
</dbReference>
<dbReference type="Pfam" id="PF00248">
    <property type="entry name" value="Aldo_ket_red"/>
    <property type="match status" value="1"/>
</dbReference>
<organism evidence="3 4">
    <name type="scientific">Ogataea polymorpha</name>
    <dbReference type="NCBI Taxonomy" id="460523"/>
    <lineage>
        <taxon>Eukaryota</taxon>
        <taxon>Fungi</taxon>
        <taxon>Dikarya</taxon>
        <taxon>Ascomycota</taxon>
        <taxon>Saccharomycotina</taxon>
        <taxon>Pichiomycetes</taxon>
        <taxon>Pichiales</taxon>
        <taxon>Pichiaceae</taxon>
        <taxon>Ogataea</taxon>
    </lineage>
</organism>
<dbReference type="Gene3D" id="3.20.20.100">
    <property type="entry name" value="NADP-dependent oxidoreductase domain"/>
    <property type="match status" value="1"/>
</dbReference>
<name>A0A9P8PUY8_9ASCO</name>
<dbReference type="InterPro" id="IPR023210">
    <property type="entry name" value="NADP_OxRdtase_dom"/>
</dbReference>
<keyword evidence="4" id="KW-1185">Reference proteome</keyword>
<dbReference type="SUPFAM" id="SSF51430">
    <property type="entry name" value="NAD(P)-linked oxidoreductase"/>
    <property type="match status" value="1"/>
</dbReference>
<dbReference type="EMBL" id="JAEUBD010000095">
    <property type="protein sequence ID" value="KAH3678100.1"/>
    <property type="molecule type" value="Genomic_DNA"/>
</dbReference>
<reference evidence="3" key="1">
    <citation type="journal article" date="2021" name="Open Biol.">
        <title>Shared evolutionary footprints suggest mitochondrial oxidative damage underlies multiple complex I losses in fungi.</title>
        <authorList>
            <person name="Schikora-Tamarit M.A."/>
            <person name="Marcet-Houben M."/>
            <person name="Nosek J."/>
            <person name="Gabaldon T."/>
        </authorList>
    </citation>
    <scope>NUCLEOTIDE SEQUENCE</scope>
    <source>
        <strain evidence="3">NCAIM Y.01608</strain>
    </source>
</reference>
<dbReference type="PANTHER" id="PTHR43147">
    <property type="entry name" value="PROTEIN TAS"/>
    <property type="match status" value="1"/>
</dbReference>
<accession>A0A9P8PUY8</accession>
<dbReference type="OrthoDB" id="686384at2759"/>
<evidence type="ECO:0000313" key="3">
    <source>
        <dbReference type="EMBL" id="KAH3678100.1"/>
    </source>
</evidence>
<dbReference type="InterPro" id="IPR036812">
    <property type="entry name" value="NAD(P)_OxRdtase_dom_sf"/>
</dbReference>
<proteinExistence type="predicted"/>
<sequence>MELNGQTVPRVFNGLWQLSSPAWGSAPKSKMKKHFKQLLENKFWAFDMADHYGDAELIFSELRQTSSHTFCATKWCVFDNEFEVSPENVKKEIDTRIRRTGGVDLLQFYWQNKDAEKPMLEICKLIVEDKRCKLGLCNFDTLLMKKVVESGIKVYTNQVQFSLIDIRPRLKMGKFCDENDIKLLAYGTLCGGFLSDKWLGKEEPDIYGDDSITPSQRKYFDMIENWGGWDLFQELLAALKKISAKRDDLSISIVAARWVLKHSFVGSIIIGTRLGVKDHSLENIIIDDYTWDISTEEMGCIDSILEKSRASHLIELLGDCGDEYR</sequence>
<comment type="caution">
    <text evidence="3">The sequence shown here is derived from an EMBL/GenBank/DDBJ whole genome shotgun (WGS) entry which is preliminary data.</text>
</comment>
<feature type="domain" description="NADP-dependent oxidoreductase" evidence="2">
    <location>
        <begin position="12"/>
        <end position="273"/>
    </location>
</feature>
<protein>
    <recommendedName>
        <fullName evidence="2">NADP-dependent oxidoreductase domain-containing protein</fullName>
    </recommendedName>
</protein>
<evidence type="ECO:0000259" key="2">
    <source>
        <dbReference type="Pfam" id="PF00248"/>
    </source>
</evidence>
<reference evidence="3" key="2">
    <citation type="submission" date="2021-01" db="EMBL/GenBank/DDBJ databases">
        <authorList>
            <person name="Schikora-Tamarit M.A."/>
        </authorList>
    </citation>
    <scope>NUCLEOTIDE SEQUENCE</scope>
    <source>
        <strain evidence="3">NCAIM Y.01608</strain>
    </source>
</reference>
<dbReference type="Proteomes" id="UP000788993">
    <property type="component" value="Unassembled WGS sequence"/>
</dbReference>
<keyword evidence="1" id="KW-0560">Oxidoreductase</keyword>